<evidence type="ECO:0000259" key="6">
    <source>
        <dbReference type="Pfam" id="PF07980"/>
    </source>
</evidence>
<protein>
    <submittedName>
        <fullName evidence="8">RagB/SusD family nutrient uptake outer membrane protein</fullName>
    </submittedName>
</protein>
<evidence type="ECO:0000256" key="4">
    <source>
        <dbReference type="ARBA" id="ARBA00023136"/>
    </source>
</evidence>
<proteinExistence type="inferred from homology"/>
<dbReference type="InterPro" id="IPR033985">
    <property type="entry name" value="SusD-like_N"/>
</dbReference>
<keyword evidence="4" id="KW-0472">Membrane</keyword>
<dbReference type="OrthoDB" id="5694214at2"/>
<evidence type="ECO:0000256" key="2">
    <source>
        <dbReference type="ARBA" id="ARBA00006275"/>
    </source>
</evidence>
<dbReference type="InterPro" id="IPR011990">
    <property type="entry name" value="TPR-like_helical_dom_sf"/>
</dbReference>
<dbReference type="Proteomes" id="UP000270856">
    <property type="component" value="Unassembled WGS sequence"/>
</dbReference>
<feature type="domain" description="SusD-like N-terminal" evidence="7">
    <location>
        <begin position="43"/>
        <end position="221"/>
    </location>
</feature>
<dbReference type="GO" id="GO:0009279">
    <property type="term" value="C:cell outer membrane"/>
    <property type="evidence" value="ECO:0007669"/>
    <property type="project" value="UniProtKB-SubCell"/>
</dbReference>
<gene>
    <name evidence="8" type="ORF">EGM88_01490</name>
</gene>
<keyword evidence="5" id="KW-0998">Cell outer membrane</keyword>
<sequence>MMKILKYISIICLIFAIGSCDEDLLDETPKDFLSPNNSFTKPQDIESALNHQYNRIRSYNGGKYWDYSYLHYGTDLAQYSRSKTSYLGDYSSTLLPTSGIVSNFWSKYYRMIYNSNVILSRIEDIDYPSQEEKDIHIGEAKFFRGYAYRCLVHLYGGVPLVDTETTSPRRDFVRATKEATLEFAINDLEAAAAVLPGVEEVSAEGKASNAAANHLLAELYLALGDPDKAIAAATAVIDDPNIELMTTRFGSRMNEDGDPYWDLHQVNNQNRSSGNKEGIFVIQVDNSTAGGGAEDNYNYNNSNALSFERNYGPIYWQIKTPEPESVNIQFGPSTQEGGRPVAFVTPTGHLTQTIWGNGNWDVDQRNNERNIKRDWVVNNPSSSWYGKKISDFPQSWWDGLSEQDTMMYVTPYITKVTTVNDHPSFILLNEQTGEVNSLAGITYHDWYLMRVAETYLLRAEAYLMKGENQLAANDINQVRERSNAIPVEAGDVDIDYILDERLRELNYEEPRRMTLSRLGLLVERTRKYNPYSGPTIQDHNNLFPIPYGEIERNTLEVLEQNPGY</sequence>
<dbReference type="PROSITE" id="PS51257">
    <property type="entry name" value="PROKAR_LIPOPROTEIN"/>
    <property type="match status" value="1"/>
</dbReference>
<name>A0A3N4NUB2_9FLAO</name>
<evidence type="ECO:0000259" key="7">
    <source>
        <dbReference type="Pfam" id="PF14322"/>
    </source>
</evidence>
<feature type="domain" description="RagB/SusD" evidence="6">
    <location>
        <begin position="307"/>
        <end position="564"/>
    </location>
</feature>
<comment type="similarity">
    <text evidence="2">Belongs to the SusD family.</text>
</comment>
<dbReference type="EMBL" id="RPFJ01000002">
    <property type="protein sequence ID" value="RPD99962.1"/>
    <property type="molecule type" value="Genomic_DNA"/>
</dbReference>
<dbReference type="Pfam" id="PF14322">
    <property type="entry name" value="SusD-like_3"/>
    <property type="match status" value="1"/>
</dbReference>
<organism evidence="8 9">
    <name type="scientific">Aureibaculum marinum</name>
    <dbReference type="NCBI Taxonomy" id="2487930"/>
    <lineage>
        <taxon>Bacteria</taxon>
        <taxon>Pseudomonadati</taxon>
        <taxon>Bacteroidota</taxon>
        <taxon>Flavobacteriia</taxon>
        <taxon>Flavobacteriales</taxon>
        <taxon>Flavobacteriaceae</taxon>
        <taxon>Aureibaculum</taxon>
    </lineage>
</organism>
<evidence type="ECO:0000256" key="3">
    <source>
        <dbReference type="ARBA" id="ARBA00022729"/>
    </source>
</evidence>
<accession>A0A3N4NUB2</accession>
<evidence type="ECO:0000256" key="5">
    <source>
        <dbReference type="ARBA" id="ARBA00023237"/>
    </source>
</evidence>
<comment type="caution">
    <text evidence="8">The sequence shown here is derived from an EMBL/GenBank/DDBJ whole genome shotgun (WGS) entry which is preliminary data.</text>
</comment>
<dbReference type="AlphaFoldDB" id="A0A3N4NUB2"/>
<dbReference type="Pfam" id="PF07980">
    <property type="entry name" value="SusD_RagB"/>
    <property type="match status" value="1"/>
</dbReference>
<keyword evidence="9" id="KW-1185">Reference proteome</keyword>
<dbReference type="SUPFAM" id="SSF48452">
    <property type="entry name" value="TPR-like"/>
    <property type="match status" value="1"/>
</dbReference>
<evidence type="ECO:0000313" key="9">
    <source>
        <dbReference type="Proteomes" id="UP000270856"/>
    </source>
</evidence>
<keyword evidence="3" id="KW-0732">Signal</keyword>
<dbReference type="Gene3D" id="1.25.40.390">
    <property type="match status" value="1"/>
</dbReference>
<evidence type="ECO:0000313" key="8">
    <source>
        <dbReference type="EMBL" id="RPD99962.1"/>
    </source>
</evidence>
<evidence type="ECO:0000256" key="1">
    <source>
        <dbReference type="ARBA" id="ARBA00004442"/>
    </source>
</evidence>
<reference evidence="8 9" key="1">
    <citation type="submission" date="2018-11" db="EMBL/GenBank/DDBJ databases">
        <title>Aureibaculum marinum gen. nov., sp. nov., a member of the family Flavobacteriaceae isolated from the Bohai Sea.</title>
        <authorList>
            <person name="Ji X."/>
        </authorList>
    </citation>
    <scope>NUCLEOTIDE SEQUENCE [LARGE SCALE GENOMIC DNA]</scope>
    <source>
        <strain evidence="8 9">BH-SD17</strain>
    </source>
</reference>
<dbReference type="InterPro" id="IPR012944">
    <property type="entry name" value="SusD_RagB_dom"/>
</dbReference>
<comment type="subcellular location">
    <subcellularLocation>
        <location evidence="1">Cell outer membrane</location>
    </subcellularLocation>
</comment>